<reference evidence="1 2" key="1">
    <citation type="submission" date="2024-03" db="EMBL/GenBank/DDBJ databases">
        <title>Natural products discovery in diverse microorganisms through a two-stage MS feature dereplication strategy.</title>
        <authorList>
            <person name="Zhang R."/>
        </authorList>
    </citation>
    <scope>NUCLEOTIDE SEQUENCE [LARGE SCALE GENOMIC DNA]</scope>
    <source>
        <strain evidence="1 2">18930</strain>
    </source>
</reference>
<accession>A0ABZ2PTM0</accession>
<gene>
    <name evidence="1" type="ORF">WDS16_09325</name>
</gene>
<organism evidence="1 2">
    <name type="scientific">Rhodococcus sovatensis</name>
    <dbReference type="NCBI Taxonomy" id="1805840"/>
    <lineage>
        <taxon>Bacteria</taxon>
        <taxon>Bacillati</taxon>
        <taxon>Actinomycetota</taxon>
        <taxon>Actinomycetes</taxon>
        <taxon>Mycobacteriales</taxon>
        <taxon>Nocardiaceae</taxon>
        <taxon>Rhodococcus</taxon>
    </lineage>
</organism>
<proteinExistence type="predicted"/>
<dbReference type="RefSeq" id="WP_338893312.1">
    <property type="nucleotide sequence ID" value="NZ_CP147846.1"/>
</dbReference>
<evidence type="ECO:0000313" key="2">
    <source>
        <dbReference type="Proteomes" id="UP001432000"/>
    </source>
</evidence>
<name>A0ABZ2PTM0_9NOCA</name>
<keyword evidence="2" id="KW-1185">Reference proteome</keyword>
<evidence type="ECO:0000313" key="1">
    <source>
        <dbReference type="EMBL" id="WXG71615.1"/>
    </source>
</evidence>
<protein>
    <submittedName>
        <fullName evidence="1">Uncharacterized protein</fullName>
    </submittedName>
</protein>
<dbReference type="Proteomes" id="UP001432000">
    <property type="component" value="Chromosome"/>
</dbReference>
<dbReference type="EMBL" id="CP147846">
    <property type="protein sequence ID" value="WXG71615.1"/>
    <property type="molecule type" value="Genomic_DNA"/>
</dbReference>
<sequence>MSRRVHACAWCGREVADSGMGRRRRYCRQSCRQRAYEHRSAIKGTSIPEDAVVLSSEEASALIDRTFEVRCAAEDVATAVTEGAGLDELTRLCEELVTRAKDAERLR</sequence>